<dbReference type="AlphaFoldDB" id="A0AAC9NU12"/>
<geneLocation type="plasmid" evidence="2">
    <name>pamcp48-600</name>
</geneLocation>
<name>A0AAC9NU12_9ALTE</name>
<dbReference type="EMBL" id="CP018025">
    <property type="protein sequence ID" value="APD92356.1"/>
    <property type="molecule type" value="Genomic_DNA"/>
</dbReference>
<dbReference type="RefSeq" id="WP_071960970.1">
    <property type="nucleotide sequence ID" value="NZ_CP018025.1"/>
</dbReference>
<reference evidence="1 2" key="1">
    <citation type="submission" date="2016-11" db="EMBL/GenBank/DDBJ databases">
        <title>Networking in microbes: conjugative elements and plasmids in the genus Alteromonas.</title>
        <authorList>
            <person name="Lopez-Perez M."/>
            <person name="Ramon-Marco N."/>
            <person name="Rodriguez-Valera F."/>
        </authorList>
    </citation>
    <scope>NUCLEOTIDE SEQUENCE [LARGE SCALE GENOMIC DNA]</scope>
    <source>
        <strain evidence="1 2">CP48</strain>
        <plasmid evidence="2">pamcp48-600</plasmid>
    </source>
</reference>
<evidence type="ECO:0000313" key="2">
    <source>
        <dbReference type="Proteomes" id="UP000182101"/>
    </source>
</evidence>
<gene>
    <name evidence="1" type="ORF">BM524_20865</name>
</gene>
<evidence type="ECO:0000313" key="1">
    <source>
        <dbReference type="EMBL" id="APD92356.1"/>
    </source>
</evidence>
<sequence length="81" mass="8841">MKHKDRSSNAAPQVRELGFKAVFAPSDFAACVASGYSNEKLEVIAQEVEQSGDDGSLTYKNNIAEIAKFRESLNDSCNNAR</sequence>
<keyword evidence="1" id="KW-0614">Plasmid</keyword>
<proteinExistence type="predicted"/>
<accession>A0AAC9NU12</accession>
<organism evidence="1 2">
    <name type="scientific">Alteromonas mediterranea</name>
    <dbReference type="NCBI Taxonomy" id="314275"/>
    <lineage>
        <taxon>Bacteria</taxon>
        <taxon>Pseudomonadati</taxon>
        <taxon>Pseudomonadota</taxon>
        <taxon>Gammaproteobacteria</taxon>
        <taxon>Alteromonadales</taxon>
        <taxon>Alteromonadaceae</taxon>
        <taxon>Alteromonas/Salinimonas group</taxon>
        <taxon>Alteromonas</taxon>
    </lineage>
</organism>
<protein>
    <submittedName>
        <fullName evidence="1">Uncharacterized protein</fullName>
    </submittedName>
</protein>
<dbReference type="Proteomes" id="UP000182101">
    <property type="component" value="Plasmid pAMCP48-600"/>
</dbReference>